<dbReference type="GeneID" id="6344217"/>
<evidence type="ECO:0000313" key="3">
    <source>
        <dbReference type="Proteomes" id="UP000245464"/>
    </source>
</evidence>
<feature type="region of interest" description="Disordered" evidence="1">
    <location>
        <begin position="1"/>
        <end position="63"/>
    </location>
</feature>
<organism evidence="2 3">
    <name type="scientific">Pyrenophora tritici-repentis</name>
    <dbReference type="NCBI Taxonomy" id="45151"/>
    <lineage>
        <taxon>Eukaryota</taxon>
        <taxon>Fungi</taxon>
        <taxon>Dikarya</taxon>
        <taxon>Ascomycota</taxon>
        <taxon>Pezizomycotina</taxon>
        <taxon>Dothideomycetes</taxon>
        <taxon>Pleosporomycetidae</taxon>
        <taxon>Pleosporales</taxon>
        <taxon>Pleosporineae</taxon>
        <taxon>Pleosporaceae</taxon>
        <taxon>Pyrenophora</taxon>
    </lineage>
</organism>
<dbReference type="Proteomes" id="UP000245464">
    <property type="component" value="Chromosome 5"/>
</dbReference>
<feature type="region of interest" description="Disordered" evidence="1">
    <location>
        <begin position="180"/>
        <end position="280"/>
    </location>
</feature>
<feature type="compositionally biased region" description="Basic and acidic residues" evidence="1">
    <location>
        <begin position="187"/>
        <end position="203"/>
    </location>
</feature>
<gene>
    <name evidence="2" type="ORF">PtrM4_103370</name>
</gene>
<comment type="caution">
    <text evidence="2">The sequence shown here is derived from an EMBL/GenBank/DDBJ whole genome shotgun (WGS) entry which is preliminary data.</text>
</comment>
<name>A0A317A5S9_9PLEO</name>
<reference evidence="2 3" key="1">
    <citation type="journal article" date="2018" name="BMC Genomics">
        <title>Comparative genomics of the wheat fungal pathogen Pyrenophora tritici-repentis reveals chromosomal variations and genome plasticity.</title>
        <authorList>
            <person name="Moolhuijzen P."/>
            <person name="See P.T."/>
            <person name="Hane J.K."/>
            <person name="Shi G."/>
            <person name="Liu Z."/>
            <person name="Oliver R.P."/>
            <person name="Moffat C.S."/>
        </authorList>
    </citation>
    <scope>NUCLEOTIDE SEQUENCE [LARGE SCALE GENOMIC DNA]</scope>
    <source>
        <strain evidence="2">M4</strain>
    </source>
</reference>
<evidence type="ECO:0000313" key="2">
    <source>
        <dbReference type="EMBL" id="KAF7570335.1"/>
    </source>
</evidence>
<proteinExistence type="predicted"/>
<sequence length="280" mass="31829">MAPTSSKRKAGNELGSSPPAKRRQLKETKSTQSVSHQSSSTSRTPSLTPPRPSSASLDEGDVEEPDELLYRIQSGIEYIAQQRRRGEAIEQTTRFEINLGGAFSQAALDLLRRHATLIYSSRRFEVFELGVPRPNWVKEGGVPGVHDTQWWIGKTAAHIKAGPFAEEQDVKKAAANLKGMQTRMNKKKEMTAREREVDEKLTEGRVQPTAVPRGRRWRPVVEDSEDEDENQQDRPITAPKRRRQRPVVKNSEDEDQQDRPIAAPKRRRWMPVVEDSEDEM</sequence>
<protein>
    <submittedName>
        <fullName evidence="2">Uncharacterized protein</fullName>
    </submittedName>
</protein>
<dbReference type="EMBL" id="NQIK02000005">
    <property type="protein sequence ID" value="KAF7570335.1"/>
    <property type="molecule type" value="Genomic_DNA"/>
</dbReference>
<accession>A0A317A5S9</accession>
<dbReference type="AlphaFoldDB" id="A0A317A5S9"/>
<evidence type="ECO:0000256" key="1">
    <source>
        <dbReference type="SAM" id="MobiDB-lite"/>
    </source>
</evidence>
<dbReference type="RefSeq" id="XP_065961957.1">
    <property type="nucleotide sequence ID" value="XM_066107508.1"/>
</dbReference>
<dbReference type="KEGG" id="ptrr:6344217"/>
<feature type="compositionally biased region" description="Low complexity" evidence="1">
    <location>
        <begin position="30"/>
        <end position="46"/>
    </location>
</feature>